<dbReference type="SUPFAM" id="SSF56672">
    <property type="entry name" value="DNA/RNA polymerases"/>
    <property type="match status" value="1"/>
</dbReference>
<sequence>MIRDILDYSKLYEVNVGFLFLDQEKAFDRVDHGFLYDTMSAFGFGDGFISWIKLLYMNASCILKIGGGLSKPISLLKGIRQGCPLSGQLYALAVEPLLCILRKELSGLNIDGNGNAFKLTAYADDITVIVKDQRDIDVVIYSISLYERASSAKLNWSKTEAFWCNDKDKYYHVNAKPVIPGNVKWEKDGFKFLGIFLGSEVHQRKNWEGVKDKICNRLSKWNWILPQLSYRGRVLVVNNLAASILWHKLIVLNPPDELIREIQRVLVNFFWNGQHWLRESVLYLQLSEGGQGLMDIKSKVAAFRLQIVQRLLYNQPQNWTKIACALLKRVGRMNLDRHLFLMNLKEVDFNGLSSFYASVLNAWQIFIVKRELSEVTHEWVLEEPLIFNPLLSSVMLQAKGVCASLVKAGICQICHLRSRDKWISAEKLASKMGIHSVRTVEKLLVEIQESFTIIPLQAERVENVFPSIRVGVNVGDWQEVDGRLLSFTTPEIGLFDTISKKSLYLVCVKYFNIRKLQDLPETKWTNFVESGASPKGCWRTLYKKPIEKRSGDLQWRISHWILATNRYKVHLNSLQEECLFCGLPETVFHIFIGCTRLLGILDVLKDLSHNFGFIFTNRVFIFGPKYSASNKSKIVLINVLFGNAKMPIWLTRKRKMQFNSDTDPLTMFRALVKSRLVMEYKYYELVNDTDSFFYVWGVGNILCKPNEEGGCNVLL</sequence>
<reference evidence="2" key="2">
    <citation type="submission" date="2025-08" db="UniProtKB">
        <authorList>
            <consortium name="Ensembl"/>
        </authorList>
    </citation>
    <scope>IDENTIFICATION</scope>
</reference>
<dbReference type="Ensembl" id="ENSHHUT00000060310.1">
    <property type="protein sequence ID" value="ENSHHUP00000058311.1"/>
    <property type="gene ID" value="ENSHHUG00000034707.1"/>
</dbReference>
<proteinExistence type="predicted"/>
<evidence type="ECO:0000313" key="3">
    <source>
        <dbReference type="Proteomes" id="UP000314982"/>
    </source>
</evidence>
<dbReference type="Pfam" id="PF00078">
    <property type="entry name" value="RVT_1"/>
    <property type="match status" value="1"/>
</dbReference>
<organism evidence="2 3">
    <name type="scientific">Hucho hucho</name>
    <name type="common">huchen</name>
    <dbReference type="NCBI Taxonomy" id="62062"/>
    <lineage>
        <taxon>Eukaryota</taxon>
        <taxon>Metazoa</taxon>
        <taxon>Chordata</taxon>
        <taxon>Craniata</taxon>
        <taxon>Vertebrata</taxon>
        <taxon>Euteleostomi</taxon>
        <taxon>Actinopterygii</taxon>
        <taxon>Neopterygii</taxon>
        <taxon>Teleostei</taxon>
        <taxon>Protacanthopterygii</taxon>
        <taxon>Salmoniformes</taxon>
        <taxon>Salmonidae</taxon>
        <taxon>Salmoninae</taxon>
        <taxon>Hucho</taxon>
    </lineage>
</organism>
<name>A0A4W5P160_9TELE</name>
<evidence type="ECO:0000313" key="2">
    <source>
        <dbReference type="Ensembl" id="ENSHHUP00000058311.1"/>
    </source>
</evidence>
<protein>
    <recommendedName>
        <fullName evidence="1">Reverse transcriptase domain-containing protein</fullName>
    </recommendedName>
</protein>
<dbReference type="PANTHER" id="PTHR31635:SF196">
    <property type="entry name" value="REVERSE TRANSCRIPTASE DOMAIN-CONTAINING PROTEIN-RELATED"/>
    <property type="match status" value="1"/>
</dbReference>
<dbReference type="PROSITE" id="PS50878">
    <property type="entry name" value="RT_POL"/>
    <property type="match status" value="1"/>
</dbReference>
<dbReference type="GeneTree" id="ENSGT00940000176278"/>
<dbReference type="STRING" id="62062.ENSHHUP00000058311"/>
<dbReference type="AlphaFoldDB" id="A0A4W5P160"/>
<reference evidence="3" key="1">
    <citation type="submission" date="2018-06" db="EMBL/GenBank/DDBJ databases">
        <title>Genome assembly of Danube salmon.</title>
        <authorList>
            <person name="Macqueen D.J."/>
            <person name="Gundappa M.K."/>
        </authorList>
    </citation>
    <scope>NUCLEOTIDE SEQUENCE [LARGE SCALE GENOMIC DNA]</scope>
</reference>
<dbReference type="InterPro" id="IPR000477">
    <property type="entry name" value="RT_dom"/>
</dbReference>
<evidence type="ECO:0000259" key="1">
    <source>
        <dbReference type="PROSITE" id="PS50878"/>
    </source>
</evidence>
<accession>A0A4W5P160</accession>
<dbReference type="Proteomes" id="UP000314982">
    <property type="component" value="Unassembled WGS sequence"/>
</dbReference>
<keyword evidence="3" id="KW-1185">Reference proteome</keyword>
<dbReference type="InterPro" id="IPR043502">
    <property type="entry name" value="DNA/RNA_pol_sf"/>
</dbReference>
<reference evidence="2" key="3">
    <citation type="submission" date="2025-09" db="UniProtKB">
        <authorList>
            <consortium name="Ensembl"/>
        </authorList>
    </citation>
    <scope>IDENTIFICATION</scope>
</reference>
<feature type="domain" description="Reverse transcriptase" evidence="1">
    <location>
        <begin position="1"/>
        <end position="197"/>
    </location>
</feature>
<dbReference type="PANTHER" id="PTHR31635">
    <property type="entry name" value="REVERSE TRANSCRIPTASE DOMAIN-CONTAINING PROTEIN-RELATED"/>
    <property type="match status" value="1"/>
</dbReference>